<dbReference type="eggNOG" id="COG1141">
    <property type="taxonomic scope" value="Bacteria"/>
</dbReference>
<feature type="domain" description="4Fe-4S ferredoxin-type" evidence="7">
    <location>
        <begin position="1"/>
        <end position="29"/>
    </location>
</feature>
<dbReference type="SUPFAM" id="SSF54862">
    <property type="entry name" value="4Fe-4S ferredoxins"/>
    <property type="match status" value="1"/>
</dbReference>
<evidence type="ECO:0000256" key="5">
    <source>
        <dbReference type="ARBA" id="ARBA00023014"/>
    </source>
</evidence>
<reference evidence="9" key="1">
    <citation type="submission" date="2007-10" db="EMBL/GenBank/DDBJ databases">
        <title>Complete sequence of chromosome of Desulforudis audaxviator MP104C.</title>
        <authorList>
            <person name="Copeland A."/>
            <person name="Lucas S."/>
            <person name="Lapidus A."/>
            <person name="Barry K."/>
            <person name="Glavina del Rio T."/>
            <person name="Dalin E."/>
            <person name="Tice H."/>
            <person name="Bruce D."/>
            <person name="Pitluck S."/>
            <person name="Lowry S.R."/>
            <person name="Larimer F."/>
            <person name="Land M.L."/>
            <person name="Hauser L."/>
            <person name="Kyrpides N."/>
            <person name="Ivanova N.N."/>
            <person name="Richardson P."/>
        </authorList>
    </citation>
    <scope>NUCLEOTIDE SEQUENCE [LARGE SCALE GENOMIC DNA]</scope>
    <source>
        <strain evidence="9">MP104C</strain>
    </source>
</reference>
<dbReference type="EMBL" id="CP000860">
    <property type="protein sequence ID" value="ACA59592.1"/>
    <property type="molecule type" value="Genomic_DNA"/>
</dbReference>
<keyword evidence="4 6" id="KW-0408">Iron</keyword>
<proteinExistence type="predicted"/>
<keyword evidence="2 6" id="KW-0479">Metal-binding</keyword>
<dbReference type="Proteomes" id="UP000008544">
    <property type="component" value="Chromosome"/>
</dbReference>
<dbReference type="Gene3D" id="3.30.70.20">
    <property type="match status" value="1"/>
</dbReference>
<gene>
    <name evidence="8" type="ordered locus">Daud_1080</name>
</gene>
<dbReference type="OrthoDB" id="9803319at2"/>
<keyword evidence="5 6" id="KW-0411">Iron-sulfur</keyword>
<evidence type="ECO:0000256" key="4">
    <source>
        <dbReference type="ARBA" id="ARBA00023004"/>
    </source>
</evidence>
<dbReference type="Pfam" id="PF13370">
    <property type="entry name" value="Fer4_13"/>
    <property type="match status" value="1"/>
</dbReference>
<dbReference type="PANTHER" id="PTHR36923">
    <property type="entry name" value="FERREDOXIN"/>
    <property type="match status" value="1"/>
</dbReference>
<dbReference type="GO" id="GO:0009055">
    <property type="term" value="F:electron transfer activity"/>
    <property type="evidence" value="ECO:0007669"/>
    <property type="project" value="UniProtKB-UniRule"/>
</dbReference>
<dbReference type="PROSITE" id="PS00198">
    <property type="entry name" value="4FE4S_FER_1"/>
    <property type="match status" value="1"/>
</dbReference>
<dbReference type="InterPro" id="IPR017896">
    <property type="entry name" value="4Fe4S_Fe-S-bd"/>
</dbReference>
<organism evidence="8 9">
    <name type="scientific">Desulforudis audaxviator (strain MP104C)</name>
    <dbReference type="NCBI Taxonomy" id="477974"/>
    <lineage>
        <taxon>Bacteria</taxon>
        <taxon>Bacillati</taxon>
        <taxon>Bacillota</taxon>
        <taxon>Clostridia</taxon>
        <taxon>Thermoanaerobacterales</taxon>
        <taxon>Candidatus Desulforudaceae</taxon>
        <taxon>Candidatus Desulforudis</taxon>
    </lineage>
</organism>
<dbReference type="PROSITE" id="PS51379">
    <property type="entry name" value="4FE4S_FER_2"/>
    <property type="match status" value="1"/>
</dbReference>
<accession>B1I3N2</accession>
<dbReference type="PRINTS" id="PR00352">
    <property type="entry name" value="3FE4SFRDOXIN"/>
</dbReference>
<evidence type="ECO:0000313" key="9">
    <source>
        <dbReference type="Proteomes" id="UP000008544"/>
    </source>
</evidence>
<dbReference type="HOGENOM" id="CLU_139698_6_4_9"/>
<dbReference type="InterPro" id="IPR017900">
    <property type="entry name" value="4Fe4S_Fe_S_CS"/>
</dbReference>
<keyword evidence="3 6" id="KW-0249">Electron transport</keyword>
<name>B1I3N2_DESAP</name>
<reference evidence="8 9" key="2">
    <citation type="journal article" date="2008" name="Science">
        <title>Environmental genomics reveals a single-species ecosystem deep within Earth.</title>
        <authorList>
            <person name="Chivian D."/>
            <person name="Brodie E.L."/>
            <person name="Alm E.J."/>
            <person name="Culley D.E."/>
            <person name="Dehal P.S."/>
            <person name="Desantis T.Z."/>
            <person name="Gihring T.M."/>
            <person name="Lapidus A."/>
            <person name="Lin L.H."/>
            <person name="Lowry S.R."/>
            <person name="Moser D.P."/>
            <person name="Richardson P.M."/>
            <person name="Southam G."/>
            <person name="Wanger G."/>
            <person name="Pratt L.M."/>
            <person name="Andersen G.L."/>
            <person name="Hazen T.C."/>
            <person name="Brockman F.J."/>
            <person name="Arkin A.P."/>
            <person name="Onstott T.C."/>
        </authorList>
    </citation>
    <scope>NUCLEOTIDE SEQUENCE [LARGE SCALE GENOMIC DNA]</scope>
    <source>
        <strain evidence="8 9">MP104C</strain>
    </source>
</reference>
<evidence type="ECO:0000259" key="7">
    <source>
        <dbReference type="PROSITE" id="PS51379"/>
    </source>
</evidence>
<keyword evidence="9" id="KW-1185">Reference proteome</keyword>
<dbReference type="AlphaFoldDB" id="B1I3N2"/>
<evidence type="ECO:0000256" key="3">
    <source>
        <dbReference type="ARBA" id="ARBA00022982"/>
    </source>
</evidence>
<dbReference type="InterPro" id="IPR001080">
    <property type="entry name" value="3Fe4S_ferredoxin"/>
</dbReference>
<sequence length="62" mass="6876">MQVEVDPELCISCGVCIEMCPEVFDWGHEDKAVAVKDEVPDDLEECAHEAMEGCPTEAILEH</sequence>
<keyword evidence="1 6" id="KW-0813">Transport</keyword>
<evidence type="ECO:0000256" key="2">
    <source>
        <dbReference type="ARBA" id="ARBA00022723"/>
    </source>
</evidence>
<dbReference type="KEGG" id="dau:Daud_1080"/>
<evidence type="ECO:0000313" key="8">
    <source>
        <dbReference type="EMBL" id="ACA59592.1"/>
    </source>
</evidence>
<evidence type="ECO:0000256" key="6">
    <source>
        <dbReference type="RuleBase" id="RU368020"/>
    </source>
</evidence>
<evidence type="ECO:0000256" key="1">
    <source>
        <dbReference type="ARBA" id="ARBA00022448"/>
    </source>
</evidence>
<comment type="function">
    <text evidence="6">Ferredoxins are iron-sulfur proteins that transfer electrons in a wide variety of metabolic reactions.</text>
</comment>
<dbReference type="InterPro" id="IPR051269">
    <property type="entry name" value="Fe-S_cluster_ET"/>
</dbReference>
<protein>
    <recommendedName>
        <fullName evidence="6">Ferredoxin</fullName>
    </recommendedName>
</protein>
<dbReference type="STRING" id="477974.Daud_1080"/>
<dbReference type="GO" id="GO:0005506">
    <property type="term" value="F:iron ion binding"/>
    <property type="evidence" value="ECO:0007669"/>
    <property type="project" value="UniProtKB-UniRule"/>
</dbReference>
<dbReference type="PANTHER" id="PTHR36923:SF3">
    <property type="entry name" value="FERREDOXIN"/>
    <property type="match status" value="1"/>
</dbReference>
<dbReference type="GO" id="GO:0051536">
    <property type="term" value="F:iron-sulfur cluster binding"/>
    <property type="evidence" value="ECO:0007669"/>
    <property type="project" value="UniProtKB-KW"/>
</dbReference>